<evidence type="ECO:0000259" key="5">
    <source>
        <dbReference type="Pfam" id="PF00149"/>
    </source>
</evidence>
<keyword evidence="3" id="KW-0408">Iron</keyword>
<dbReference type="GO" id="GO:0046872">
    <property type="term" value="F:metal ion binding"/>
    <property type="evidence" value="ECO:0007669"/>
    <property type="project" value="UniProtKB-KW"/>
</dbReference>
<reference evidence="6" key="1">
    <citation type="submission" date="2020-05" db="EMBL/GenBank/DDBJ databases">
        <authorList>
            <person name="Chiriac C."/>
            <person name="Salcher M."/>
            <person name="Ghai R."/>
            <person name="Kavagutti S V."/>
        </authorList>
    </citation>
    <scope>NUCLEOTIDE SEQUENCE</scope>
</reference>
<dbReference type="EMBL" id="CAEZSR010000007">
    <property type="protein sequence ID" value="CAB4542044.1"/>
    <property type="molecule type" value="Genomic_DNA"/>
</dbReference>
<dbReference type="AlphaFoldDB" id="A0A6J6BTK7"/>
<proteinExistence type="inferred from homology"/>
<dbReference type="Pfam" id="PF00149">
    <property type="entry name" value="Metallophos"/>
    <property type="match status" value="1"/>
</dbReference>
<evidence type="ECO:0000313" key="6">
    <source>
        <dbReference type="EMBL" id="CAB4542044.1"/>
    </source>
</evidence>
<name>A0A6J6BTK7_9ZZZZ</name>
<dbReference type="InterPro" id="IPR029052">
    <property type="entry name" value="Metallo-depent_PP-like"/>
</dbReference>
<dbReference type="InterPro" id="IPR050884">
    <property type="entry name" value="CNP_phosphodiesterase-III"/>
</dbReference>
<comment type="similarity">
    <text evidence="4">Belongs to the cyclic nucleotide phosphodiesterase class-III family.</text>
</comment>
<evidence type="ECO:0000256" key="2">
    <source>
        <dbReference type="ARBA" id="ARBA00022801"/>
    </source>
</evidence>
<dbReference type="SUPFAM" id="SSF56300">
    <property type="entry name" value="Metallo-dependent phosphatases"/>
    <property type="match status" value="1"/>
</dbReference>
<evidence type="ECO:0000256" key="3">
    <source>
        <dbReference type="ARBA" id="ARBA00023004"/>
    </source>
</evidence>
<dbReference type="PANTHER" id="PTHR42988:SF2">
    <property type="entry name" value="CYCLIC NUCLEOTIDE PHOSPHODIESTERASE CBUA0032-RELATED"/>
    <property type="match status" value="1"/>
</dbReference>
<evidence type="ECO:0000256" key="4">
    <source>
        <dbReference type="ARBA" id="ARBA00025742"/>
    </source>
</evidence>
<accession>A0A6J6BTK7</accession>
<sequence length="466" mass="50950">MDDHPDLEARTDLAPEPGTTGEVVLRIGHVSDLHVLDAASPMRFEWIETLAADPRWRPLLHMHRPQESLVPWALAQHVDEIRADGSADLLISTGDNIDNAQRNELDVYLALVAGGTAQLPATGGPQDARDHLHLLGDAPWPYWSPDASVDDLWKPRGYPVVDDLVARTEAPLTSAGVGVPWTSLPGNHDLFCQGTSLVNDTLASVATGGRKAFLPPPGFVPDDPLTLFVDRPEAFLGAGERSVEPDPDRRPTDLTEWIAAHAMAGALGWSGTTPTGRADTVVRLGEVTLVLLDTNHPHADYQGSVGRFQLRWLEEQLDEADRHGRLVVLASHHGPDTLVNERGADPDRVLAAPMLEVVHRHPCVVLWLTGHRHVHRITPRAGAAGGFWEITTASIIDWPSERRSIRLVRHPGGSVEIRTTVHAHTAPEGSLAWWHRALAERSGGSTIRNAMAGSRLDRNVRLFLSR</sequence>
<protein>
    <submittedName>
        <fullName evidence="6">Unannotated protein</fullName>
    </submittedName>
</protein>
<organism evidence="6">
    <name type="scientific">freshwater metagenome</name>
    <dbReference type="NCBI Taxonomy" id="449393"/>
    <lineage>
        <taxon>unclassified sequences</taxon>
        <taxon>metagenomes</taxon>
        <taxon>ecological metagenomes</taxon>
    </lineage>
</organism>
<gene>
    <name evidence="6" type="ORF">UFOPK1493_00377</name>
</gene>
<dbReference type="Gene3D" id="3.60.21.10">
    <property type="match status" value="1"/>
</dbReference>
<dbReference type="PANTHER" id="PTHR42988">
    <property type="entry name" value="PHOSPHOHYDROLASE"/>
    <property type="match status" value="1"/>
</dbReference>
<dbReference type="GO" id="GO:0016787">
    <property type="term" value="F:hydrolase activity"/>
    <property type="evidence" value="ECO:0007669"/>
    <property type="project" value="UniProtKB-KW"/>
</dbReference>
<evidence type="ECO:0000256" key="1">
    <source>
        <dbReference type="ARBA" id="ARBA00022723"/>
    </source>
</evidence>
<keyword evidence="1" id="KW-0479">Metal-binding</keyword>
<dbReference type="InterPro" id="IPR004843">
    <property type="entry name" value="Calcineurin-like_PHP"/>
</dbReference>
<keyword evidence="2" id="KW-0378">Hydrolase</keyword>
<feature type="domain" description="Calcineurin-like phosphoesterase" evidence="5">
    <location>
        <begin position="25"/>
        <end position="374"/>
    </location>
</feature>